<dbReference type="GO" id="GO:0005737">
    <property type="term" value="C:cytoplasm"/>
    <property type="evidence" value="ECO:0007669"/>
    <property type="project" value="TreeGrafter"/>
</dbReference>
<reference evidence="3 4" key="1">
    <citation type="submission" date="2017-09" db="EMBL/GenBank/DDBJ databases">
        <title>Depth-based differentiation of microbial function through sediment-hosted aquifers and enrichment of novel symbionts in the deep terrestrial subsurface.</title>
        <authorList>
            <person name="Probst A.J."/>
            <person name="Ladd B."/>
            <person name="Jarett J.K."/>
            <person name="Geller-Mcgrath D.E."/>
            <person name="Sieber C.M."/>
            <person name="Emerson J.B."/>
            <person name="Anantharaman K."/>
            <person name="Thomas B.C."/>
            <person name="Malmstrom R."/>
            <person name="Stieglmeier M."/>
            <person name="Klingl A."/>
            <person name="Woyke T."/>
            <person name="Ryan C.M."/>
            <person name="Banfield J.F."/>
        </authorList>
    </citation>
    <scope>NUCLEOTIDE SEQUENCE [LARGE SCALE GENOMIC DNA]</scope>
    <source>
        <strain evidence="3">CG11_big_fil_rev_8_21_14_0_20_45_26</strain>
    </source>
</reference>
<gene>
    <name evidence="3" type="ORF">COV74_05805</name>
</gene>
<evidence type="ECO:0000259" key="2">
    <source>
        <dbReference type="Pfam" id="PF12850"/>
    </source>
</evidence>
<organism evidence="3 4">
    <name type="scientific">Candidatus Abzuiibacterium crystallinum</name>
    <dbReference type="NCBI Taxonomy" id="1974748"/>
    <lineage>
        <taxon>Bacteria</taxon>
        <taxon>Pseudomonadati</taxon>
        <taxon>Candidatus Omnitrophota</taxon>
        <taxon>Candidatus Abzuiibacterium</taxon>
    </lineage>
</organism>
<comment type="caution">
    <text evidence="3">The sequence shown here is derived from an EMBL/GenBank/DDBJ whole genome shotgun (WGS) entry which is preliminary data.</text>
</comment>
<dbReference type="SUPFAM" id="SSF56300">
    <property type="entry name" value="Metallo-dependent phosphatases"/>
    <property type="match status" value="1"/>
</dbReference>
<dbReference type="PANTHER" id="PTHR42850">
    <property type="entry name" value="METALLOPHOSPHOESTERASE"/>
    <property type="match status" value="1"/>
</dbReference>
<protein>
    <recommendedName>
        <fullName evidence="2">Calcineurin-like phosphoesterase domain-containing protein</fullName>
    </recommendedName>
</protein>
<evidence type="ECO:0000313" key="3">
    <source>
        <dbReference type="EMBL" id="PIQ86189.1"/>
    </source>
</evidence>
<dbReference type="Pfam" id="PF12850">
    <property type="entry name" value="Metallophos_2"/>
    <property type="match status" value="1"/>
</dbReference>
<feature type="domain" description="Calcineurin-like phosphoesterase" evidence="2">
    <location>
        <begin position="13"/>
        <end position="218"/>
    </location>
</feature>
<comment type="similarity">
    <text evidence="1">Belongs to the metallophosphoesterase superfamily. YfcE family.</text>
</comment>
<accession>A0A2H0LP37</accession>
<dbReference type="PANTHER" id="PTHR42850:SF2">
    <property type="entry name" value="BLL5683 PROTEIN"/>
    <property type="match status" value="1"/>
</dbReference>
<dbReference type="PIRSF" id="PIRSF000883">
    <property type="entry name" value="Pesterase_MJ0912"/>
    <property type="match status" value="1"/>
</dbReference>
<dbReference type="GO" id="GO:0016791">
    <property type="term" value="F:phosphatase activity"/>
    <property type="evidence" value="ECO:0007669"/>
    <property type="project" value="TreeGrafter"/>
</dbReference>
<evidence type="ECO:0000256" key="1">
    <source>
        <dbReference type="ARBA" id="ARBA00008950"/>
    </source>
</evidence>
<dbReference type="InterPro" id="IPR011152">
    <property type="entry name" value="Pesterase_MJ0912"/>
</dbReference>
<dbReference type="AlphaFoldDB" id="A0A2H0LP37"/>
<dbReference type="InterPro" id="IPR024654">
    <property type="entry name" value="Calcineurin-like_PHP_lpxH"/>
</dbReference>
<dbReference type="Proteomes" id="UP000230859">
    <property type="component" value="Unassembled WGS sequence"/>
</dbReference>
<dbReference type="EMBL" id="PCVY01000049">
    <property type="protein sequence ID" value="PIQ86189.1"/>
    <property type="molecule type" value="Genomic_DNA"/>
</dbReference>
<evidence type="ECO:0000313" key="4">
    <source>
        <dbReference type="Proteomes" id="UP000230859"/>
    </source>
</evidence>
<dbReference type="InterPro" id="IPR029052">
    <property type="entry name" value="Metallo-depent_PP-like"/>
</dbReference>
<dbReference type="InterPro" id="IPR050126">
    <property type="entry name" value="Ap4A_hydrolase"/>
</dbReference>
<proteinExistence type="inferred from homology"/>
<dbReference type="Gene3D" id="3.60.21.10">
    <property type="match status" value="1"/>
</dbReference>
<name>A0A2H0LP37_9BACT</name>
<sequence>MYEVRCTMYNIPMLYAIISDIHSNLEALETVLTDIDRRRVEKIISPGDIIGYGANPSLCLALASERCQVIVKGNHEEAILSAKERSKFNTWAREAILWTMDHLDQKEKDVIESWPYITTDQEADLTLVHGSPDHIRQFRYLFESGDIDNAFSAFQTGVCFVGHTHVPMLFTESGREKQLKAGSYPLDAKERYIINPGSVGQPRDGDRRASYALFDTEKRVLEIVRLDYDNQTAARKIKTAGLPEYLGNRLL</sequence>